<feature type="compositionally biased region" description="Basic and acidic residues" evidence="1">
    <location>
        <begin position="7"/>
        <end position="44"/>
    </location>
</feature>
<feature type="compositionally biased region" description="Basic residues" evidence="1">
    <location>
        <begin position="512"/>
        <end position="528"/>
    </location>
</feature>
<dbReference type="AlphaFoldDB" id="A0A068WJM4"/>
<dbReference type="OrthoDB" id="6237185at2759"/>
<organism evidence="2">
    <name type="scientific">Echinococcus granulosus</name>
    <name type="common">Hydatid tapeworm</name>
    <dbReference type="NCBI Taxonomy" id="6210"/>
    <lineage>
        <taxon>Eukaryota</taxon>
        <taxon>Metazoa</taxon>
        <taxon>Spiralia</taxon>
        <taxon>Lophotrochozoa</taxon>
        <taxon>Platyhelminthes</taxon>
        <taxon>Cestoda</taxon>
        <taxon>Eucestoda</taxon>
        <taxon>Cyclophyllidea</taxon>
        <taxon>Taeniidae</taxon>
        <taxon>Echinococcus</taxon>
        <taxon>Echinococcus granulosus group</taxon>
    </lineage>
</organism>
<accession>A0A068WJM4</accession>
<reference evidence="2" key="2">
    <citation type="submission" date="2014-06" db="EMBL/GenBank/DDBJ databases">
        <authorList>
            <person name="Aslett M."/>
        </authorList>
    </citation>
    <scope>NUCLEOTIDE SEQUENCE</scope>
</reference>
<name>A0A068WJM4_ECHGR</name>
<proteinExistence type="predicted"/>
<evidence type="ECO:0000313" key="2">
    <source>
        <dbReference type="EMBL" id="CDS17794.1"/>
    </source>
</evidence>
<feature type="region of interest" description="Disordered" evidence="1">
    <location>
        <begin position="481"/>
        <end position="528"/>
    </location>
</feature>
<gene>
    <name evidence="4" type="primary">EGR_03229</name>
    <name evidence="2" type="ORF">EgrG_001056100</name>
</gene>
<evidence type="ECO:0000313" key="3">
    <source>
        <dbReference type="Proteomes" id="UP000492820"/>
    </source>
</evidence>
<feature type="compositionally biased region" description="Basic and acidic residues" evidence="1">
    <location>
        <begin position="481"/>
        <end position="496"/>
    </location>
</feature>
<feature type="region of interest" description="Disordered" evidence="1">
    <location>
        <begin position="1"/>
        <end position="47"/>
    </location>
</feature>
<dbReference type="Proteomes" id="UP000492820">
    <property type="component" value="Unassembled WGS sequence"/>
</dbReference>
<dbReference type="EMBL" id="LK028577">
    <property type="protein sequence ID" value="CDS17794.1"/>
    <property type="molecule type" value="Genomic_DNA"/>
</dbReference>
<evidence type="ECO:0000313" key="4">
    <source>
        <dbReference type="WBParaSite" id="EgrG_001056100"/>
    </source>
</evidence>
<reference evidence="4" key="3">
    <citation type="submission" date="2020-10" db="UniProtKB">
        <authorList>
            <consortium name="WormBaseParasite"/>
        </authorList>
    </citation>
    <scope>IDENTIFICATION</scope>
</reference>
<dbReference type="WBParaSite" id="EgrG_001056100">
    <property type="protein sequence ID" value="EgrG_001056100"/>
    <property type="gene ID" value="EgrG_001056100"/>
</dbReference>
<evidence type="ECO:0000256" key="1">
    <source>
        <dbReference type="SAM" id="MobiDB-lite"/>
    </source>
</evidence>
<sequence length="528" mass="58733">MGSKSKSAKDKGSKGKSKGSRDSKGKNSKESKGKGKGKGGDGAKSKCNLIPVPFEYVRPPTPPPPPEPPKPTLLSFMRRQIWYPYASQPTLEYREFAWSPTVPLCTSWGDVWVSELPFRRISRYKYEPASNKLVSLGNPVITKGEPKMMIEVPLTGRIAVLLNCPTAKSNAVVFYNPETFEEEHKIEFPYNAVDPATIPTTVDSDTNKPLLRGFDLLDESTPYGICANKDSICILFDPLQKMQFLCSHTYGPQDFQLENYFTDEKAFIHLAASGGCAMSNDLLFVAATRPNRIQAFHLHYCRVYRRIDVIKVVLFANFGIDRFSFGEPFGVQIDSLGLLVANDSKVGVFHVYNVNKLPKGPCLPSLPNGETCYMGSWKINAFRRVRPGYFSLANNGTAAIVDRHKNSLLLLGDQSVMRWYDDTFLCLENVLLRPVVDPLMPQLGEPPMQDSICICSLEDKWKPIPPEELLPESWVKKFSREEDLPKEAEEGPDSKSSKKKGSKGSKASKGSKGGKGKASKGSKGKKKR</sequence>
<dbReference type="SUPFAM" id="SSF63829">
    <property type="entry name" value="Calcium-dependent phosphotriesterase"/>
    <property type="match status" value="1"/>
</dbReference>
<reference evidence="2 3" key="1">
    <citation type="journal article" date="2013" name="Nature">
        <title>The genomes of four tapeworm species reveal adaptations to parasitism.</title>
        <authorList>
            <person name="Tsai I.J."/>
            <person name="Zarowiecki M."/>
            <person name="Holroyd N."/>
            <person name="Garciarrubio A."/>
            <person name="Sanchez-Flores A."/>
            <person name="Brooks K.L."/>
            <person name="Tracey A."/>
            <person name="Bobes R.J."/>
            <person name="Fragoso G."/>
            <person name="Sciutto E."/>
            <person name="Aslett M."/>
            <person name="Beasley H."/>
            <person name="Bennett H.M."/>
            <person name="Cai J."/>
            <person name="Camicia F."/>
            <person name="Clark R."/>
            <person name="Cucher M."/>
            <person name="De Silva N."/>
            <person name="Day T.A."/>
            <person name="Deplazes P."/>
            <person name="Estrada K."/>
            <person name="Fernandez C."/>
            <person name="Holland P.W."/>
            <person name="Hou J."/>
            <person name="Hu S."/>
            <person name="Huckvale T."/>
            <person name="Hung S.S."/>
            <person name="Kamenetzky L."/>
            <person name="Keane J.A."/>
            <person name="Kiss F."/>
            <person name="Koziol U."/>
            <person name="Lambert O."/>
            <person name="Liu K."/>
            <person name="Luo X."/>
            <person name="Luo Y."/>
            <person name="Macchiaroli N."/>
            <person name="Nichol S."/>
            <person name="Paps J."/>
            <person name="Parkinson J."/>
            <person name="Pouchkina-Stantcheva N."/>
            <person name="Riddiford N."/>
            <person name="Rosenzvit M."/>
            <person name="Salinas G."/>
            <person name="Wasmuth J.D."/>
            <person name="Zamanian M."/>
            <person name="Zheng Y."/>
            <person name="Cai X."/>
            <person name="Soberon X."/>
            <person name="Olson P.D."/>
            <person name="Laclette J.P."/>
            <person name="Brehm K."/>
            <person name="Berriman M."/>
            <person name="Garciarrubio A."/>
            <person name="Bobes R.J."/>
            <person name="Fragoso G."/>
            <person name="Sanchez-Flores A."/>
            <person name="Estrada K."/>
            <person name="Cevallos M.A."/>
            <person name="Morett E."/>
            <person name="Gonzalez V."/>
            <person name="Portillo T."/>
            <person name="Ochoa-Leyva A."/>
            <person name="Jose M.V."/>
            <person name="Sciutto E."/>
            <person name="Landa A."/>
            <person name="Jimenez L."/>
            <person name="Valdes V."/>
            <person name="Carrero J.C."/>
            <person name="Larralde C."/>
            <person name="Morales-Montor J."/>
            <person name="Limon-Lason J."/>
            <person name="Soberon X."/>
            <person name="Laclette J.P."/>
        </authorList>
    </citation>
    <scope>NUCLEOTIDE SEQUENCE [LARGE SCALE GENOMIC DNA]</scope>
</reference>
<protein>
    <submittedName>
        <fullName evidence="2 4">Uncharacterized protein</fullName>
    </submittedName>
</protein>